<evidence type="ECO:0000256" key="1">
    <source>
        <dbReference type="ARBA" id="ARBA00004123"/>
    </source>
</evidence>
<dbReference type="PANTHER" id="PTHR13114:SF7">
    <property type="entry name" value="MEDIATOR OF RNA POLYMERASE II TRANSCRIPTION SUBUNIT 17"/>
    <property type="match status" value="1"/>
</dbReference>
<keyword evidence="6" id="KW-0010">Activator</keyword>
<comment type="function">
    <text evidence="6">Component of the Mediator complex, a coactivator involved in the regulated transcription of nearly all RNA polymerase II-dependent genes. Mediator functions as a bridge to convey information from gene-specific regulatory proteins to the basal RNA polymerase II transcription machinery. Mediator is recruited to promoters by direct interactions with regulatory proteins and serves as a scaffold for the assembly of a functional preinitiation complex with RNA polymerase II and the general transcription factors.</text>
</comment>
<dbReference type="Pfam" id="PF10156">
    <property type="entry name" value="Med17"/>
    <property type="match status" value="1"/>
</dbReference>
<organism evidence="7 8">
    <name type="scientific">Rubroshorea leprosula</name>
    <dbReference type="NCBI Taxonomy" id="152421"/>
    <lineage>
        <taxon>Eukaryota</taxon>
        <taxon>Viridiplantae</taxon>
        <taxon>Streptophyta</taxon>
        <taxon>Embryophyta</taxon>
        <taxon>Tracheophyta</taxon>
        <taxon>Spermatophyta</taxon>
        <taxon>Magnoliopsida</taxon>
        <taxon>eudicotyledons</taxon>
        <taxon>Gunneridae</taxon>
        <taxon>Pentapetalae</taxon>
        <taxon>rosids</taxon>
        <taxon>malvids</taxon>
        <taxon>Malvales</taxon>
        <taxon>Dipterocarpaceae</taxon>
        <taxon>Rubroshorea</taxon>
    </lineage>
</organism>
<keyword evidence="4 6" id="KW-0804">Transcription</keyword>
<reference evidence="7 8" key="1">
    <citation type="journal article" date="2021" name="Commun. Biol.">
        <title>The genome of Shorea leprosula (Dipterocarpaceae) highlights the ecological relevance of drought in aseasonal tropical rainforests.</title>
        <authorList>
            <person name="Ng K.K.S."/>
            <person name="Kobayashi M.J."/>
            <person name="Fawcett J.A."/>
            <person name="Hatakeyama M."/>
            <person name="Paape T."/>
            <person name="Ng C.H."/>
            <person name="Ang C.C."/>
            <person name="Tnah L.H."/>
            <person name="Lee C.T."/>
            <person name="Nishiyama T."/>
            <person name="Sese J."/>
            <person name="O'Brien M.J."/>
            <person name="Copetti D."/>
            <person name="Mohd Noor M.I."/>
            <person name="Ong R.C."/>
            <person name="Putra M."/>
            <person name="Sireger I.Z."/>
            <person name="Indrioko S."/>
            <person name="Kosugi Y."/>
            <person name="Izuno A."/>
            <person name="Isagi Y."/>
            <person name="Lee S.L."/>
            <person name="Shimizu K.K."/>
        </authorList>
    </citation>
    <scope>NUCLEOTIDE SEQUENCE [LARGE SCALE GENOMIC DNA]</scope>
    <source>
        <strain evidence="7">214</strain>
    </source>
</reference>
<comment type="subcellular location">
    <subcellularLocation>
        <location evidence="1 6">Nucleus</location>
    </subcellularLocation>
</comment>
<dbReference type="GO" id="GO:0070847">
    <property type="term" value="C:core mediator complex"/>
    <property type="evidence" value="ECO:0007669"/>
    <property type="project" value="TreeGrafter"/>
</dbReference>
<sequence length="672" mass="75507">MDGNLEISLDKLPVKRLEAIEENGVERYPVDVGYDEKRVSLIRRVDFAWALEDEDEKERKKKQKKSSKDASTTWQWQSMVENLQLAHQELSVIIDLIGTVEANDAVTVAGMIRPKNENPSDLADYQRNNLSHLAVSAATKLQCYRHLGKYFKQSAKALEQQIAREARFYGALIRLQQNWKVKRQRMAASAPGSEGFTIDLFDNSLYDTAPISRPSSLSTIRIEHDSAGMLAINLPRNSCHSLHFGFVGVHSAYGPKVSSNIKASSLIEHHSGDTMKESASDDECVKKTHSLLREVHQAIFDEQVFNMVNREAFNQYLGVNVTGIRENYLQLSIGQGTSLFISLVPSAKGDDNVDSVHIKDLESAIVPLDSFIDGKLGEREHDSPKRKLDFPNRMSCEIYLEQVVHEHAFSKRKDKPNSTGTQASGPLNDGSSLLAHFCMSVAHRIFSNRVLMELENVVCGVPYLQLMTHPTWHSRTSSWTLFVKFPQSILHAGLQYQTSDIHGAKNAIKSQFRTKVVVNDDRINIQGEGAPNVVGFFKRSSEDICSMNKYDCDLADLSVIILQQVASQVIRWLHEEALMVGIKANRDFLCLTFELEQGETVSLVAHVDPDDIQGCISWWLVMEDGFAEERKLNMDMSDGKSEYRKFLGHLSLDILYSTLMDLVSLCSGGGNH</sequence>
<proteinExistence type="inferred from homology"/>
<comment type="similarity">
    <text evidence="2 6">Belongs to the Mediator complex subunit 17 family.</text>
</comment>
<dbReference type="GO" id="GO:0003712">
    <property type="term" value="F:transcription coregulator activity"/>
    <property type="evidence" value="ECO:0007669"/>
    <property type="project" value="InterPro"/>
</dbReference>
<dbReference type="GO" id="GO:0016592">
    <property type="term" value="C:mediator complex"/>
    <property type="evidence" value="ECO:0007669"/>
    <property type="project" value="InterPro"/>
</dbReference>
<evidence type="ECO:0000313" key="8">
    <source>
        <dbReference type="Proteomes" id="UP001054252"/>
    </source>
</evidence>
<comment type="caution">
    <text evidence="7">The sequence shown here is derived from an EMBL/GenBank/DDBJ whole genome shotgun (WGS) entry which is preliminary data.</text>
</comment>
<dbReference type="GO" id="GO:0006357">
    <property type="term" value="P:regulation of transcription by RNA polymerase II"/>
    <property type="evidence" value="ECO:0007669"/>
    <property type="project" value="InterPro"/>
</dbReference>
<dbReference type="EMBL" id="BPVZ01000025">
    <property type="protein sequence ID" value="GKV06394.1"/>
    <property type="molecule type" value="Genomic_DNA"/>
</dbReference>
<accession>A0AAV5J2I3</accession>
<keyword evidence="3 6" id="KW-0805">Transcription regulation</keyword>
<dbReference type="AlphaFoldDB" id="A0AAV5J2I3"/>
<dbReference type="Proteomes" id="UP001054252">
    <property type="component" value="Unassembled WGS sequence"/>
</dbReference>
<evidence type="ECO:0000256" key="5">
    <source>
        <dbReference type="ARBA" id="ARBA00023242"/>
    </source>
</evidence>
<protein>
    <recommendedName>
        <fullName evidence="6">Mediator of RNA polymerase II transcription subunit 17</fullName>
    </recommendedName>
    <alternativeName>
        <fullName evidence="6">Mediator complex subunit 17</fullName>
    </alternativeName>
</protein>
<dbReference type="InterPro" id="IPR019313">
    <property type="entry name" value="Mediator_Med17"/>
</dbReference>
<keyword evidence="5 6" id="KW-0539">Nucleus</keyword>
<dbReference type="PANTHER" id="PTHR13114">
    <property type="entry name" value="MEDIATOR OF RNA POLYMERASE II TRANSCRIPTION SUBUNIT 17"/>
    <property type="match status" value="1"/>
</dbReference>
<name>A0AAV5J2I3_9ROSI</name>
<gene>
    <name evidence="6" type="primary">MED17</name>
    <name evidence="7" type="ORF">SLEP1_g18292</name>
</gene>
<evidence type="ECO:0000256" key="4">
    <source>
        <dbReference type="ARBA" id="ARBA00023163"/>
    </source>
</evidence>
<evidence type="ECO:0000256" key="6">
    <source>
        <dbReference type="RuleBase" id="RU364140"/>
    </source>
</evidence>
<comment type="subunit">
    <text evidence="6">Component of the Mediator complex.</text>
</comment>
<evidence type="ECO:0000313" key="7">
    <source>
        <dbReference type="EMBL" id="GKV06394.1"/>
    </source>
</evidence>
<evidence type="ECO:0000256" key="3">
    <source>
        <dbReference type="ARBA" id="ARBA00023015"/>
    </source>
</evidence>
<evidence type="ECO:0000256" key="2">
    <source>
        <dbReference type="ARBA" id="ARBA00005635"/>
    </source>
</evidence>
<keyword evidence="8" id="KW-1185">Reference proteome</keyword>